<organism evidence="3 4">
    <name type="scientific">Bursaphelenchus okinawaensis</name>
    <dbReference type="NCBI Taxonomy" id="465554"/>
    <lineage>
        <taxon>Eukaryota</taxon>
        <taxon>Metazoa</taxon>
        <taxon>Ecdysozoa</taxon>
        <taxon>Nematoda</taxon>
        <taxon>Chromadorea</taxon>
        <taxon>Rhabditida</taxon>
        <taxon>Tylenchina</taxon>
        <taxon>Tylenchomorpha</taxon>
        <taxon>Aphelenchoidea</taxon>
        <taxon>Aphelenchoididae</taxon>
        <taxon>Bursaphelenchus</taxon>
    </lineage>
</organism>
<feature type="region of interest" description="Disordered" evidence="1">
    <location>
        <begin position="1"/>
        <end position="119"/>
    </location>
</feature>
<feature type="compositionally biased region" description="Basic and acidic residues" evidence="1">
    <location>
        <begin position="95"/>
        <end position="119"/>
    </location>
</feature>
<sequence>MIEPTTAQSRGKTASNNEASEERTKTSSSNRPKTKQSNGDSAENGNNEKTKTTKSAGRKKDADEGTDKKNENRNSKSESTEAAKPVADDAATDNNGKEQPSKEGDGKMQKLRDRVNDGKKIEAHTGLKKNRDNEEHELVIDKTKCRFYLFGCDLEGNDHESKRPVKHLTSLNDSVIDRFRLINKVLDDDDKISKMYTAQKISTNSILCRESVQLVWPIYNMKEVLAKAKDKSGEVLVSEIFKSECFGYNMRAILMLYGRDHAEGKFVSFYVQLIPGPYDPILKWPFQETITLILYDRNEVATNRMDYRFELNPANEVVDDTYVGRPSAEKPNGWLGTDNFVDIDNIIKEGDYVVDDTAYFGVCIG</sequence>
<dbReference type="InterPro" id="IPR002083">
    <property type="entry name" value="MATH/TRAF_dom"/>
</dbReference>
<evidence type="ECO:0000313" key="3">
    <source>
        <dbReference type="EMBL" id="CAD5223413.1"/>
    </source>
</evidence>
<dbReference type="PROSITE" id="PS50144">
    <property type="entry name" value="MATH"/>
    <property type="match status" value="1"/>
</dbReference>
<dbReference type="EMBL" id="CAJFDH010000005">
    <property type="protein sequence ID" value="CAD5223413.1"/>
    <property type="molecule type" value="Genomic_DNA"/>
</dbReference>
<evidence type="ECO:0000313" key="4">
    <source>
        <dbReference type="Proteomes" id="UP000614601"/>
    </source>
</evidence>
<keyword evidence="4" id="KW-1185">Reference proteome</keyword>
<protein>
    <recommendedName>
        <fullName evidence="2">MATH domain-containing protein</fullName>
    </recommendedName>
</protein>
<dbReference type="AlphaFoldDB" id="A0A811L8E2"/>
<dbReference type="InterPro" id="IPR049342">
    <property type="entry name" value="TRAF1-6_MATH_dom"/>
</dbReference>
<dbReference type="EMBL" id="CAJFCW020000005">
    <property type="protein sequence ID" value="CAG9117791.1"/>
    <property type="molecule type" value="Genomic_DNA"/>
</dbReference>
<gene>
    <name evidence="3" type="ORF">BOKJ2_LOCUS10183</name>
</gene>
<feature type="compositionally biased region" description="Polar residues" evidence="1">
    <location>
        <begin position="1"/>
        <end position="18"/>
    </location>
</feature>
<dbReference type="PANTHER" id="PTHR10131">
    <property type="entry name" value="TNF RECEPTOR ASSOCIATED FACTOR"/>
    <property type="match status" value="1"/>
</dbReference>
<comment type="caution">
    <text evidence="3">The sequence shown here is derived from an EMBL/GenBank/DDBJ whole genome shotgun (WGS) entry which is preliminary data.</text>
</comment>
<evidence type="ECO:0000259" key="2">
    <source>
        <dbReference type="PROSITE" id="PS50144"/>
    </source>
</evidence>
<proteinExistence type="predicted"/>
<feature type="domain" description="MATH" evidence="2">
    <location>
        <begin position="211"/>
        <end position="364"/>
    </location>
</feature>
<reference evidence="3" key="1">
    <citation type="submission" date="2020-09" db="EMBL/GenBank/DDBJ databases">
        <authorList>
            <person name="Kikuchi T."/>
        </authorList>
    </citation>
    <scope>NUCLEOTIDE SEQUENCE</scope>
    <source>
        <strain evidence="3">SH1</strain>
    </source>
</reference>
<feature type="compositionally biased region" description="Basic and acidic residues" evidence="1">
    <location>
        <begin position="58"/>
        <end position="81"/>
    </location>
</feature>
<dbReference type="Pfam" id="PF21355">
    <property type="entry name" value="TRAF-mep_MATH"/>
    <property type="match status" value="1"/>
</dbReference>
<dbReference type="SUPFAM" id="SSF49599">
    <property type="entry name" value="TRAF domain-like"/>
    <property type="match status" value="1"/>
</dbReference>
<dbReference type="Proteomes" id="UP000614601">
    <property type="component" value="Unassembled WGS sequence"/>
</dbReference>
<name>A0A811L8E2_9BILA</name>
<accession>A0A811L8E2</accession>
<dbReference type="InterPro" id="IPR008974">
    <property type="entry name" value="TRAF-like"/>
</dbReference>
<dbReference type="OrthoDB" id="6499288at2759"/>
<evidence type="ECO:0000256" key="1">
    <source>
        <dbReference type="SAM" id="MobiDB-lite"/>
    </source>
</evidence>
<dbReference type="Gene3D" id="2.60.210.10">
    <property type="entry name" value="Apoptosis, Tumor Necrosis Factor Receptor Associated Protein 2, Chain A"/>
    <property type="match status" value="1"/>
</dbReference>
<dbReference type="PANTHER" id="PTHR10131:SF151">
    <property type="entry name" value="TNF RECEPTOR ASSOCIATED FACTOR (TRAF) HOMOLOG"/>
    <property type="match status" value="1"/>
</dbReference>
<feature type="compositionally biased region" description="Polar residues" evidence="1">
    <location>
        <begin position="26"/>
        <end position="45"/>
    </location>
</feature>
<dbReference type="Proteomes" id="UP000783686">
    <property type="component" value="Unassembled WGS sequence"/>
</dbReference>